<feature type="chain" id="PRO_5005466365" description="Type IV fimbrial biogenesis protein PilY1" evidence="2">
    <location>
        <begin position="25"/>
        <end position="449"/>
    </location>
</feature>
<dbReference type="EMBL" id="CP012333">
    <property type="protein sequence ID" value="AKU94929.1"/>
    <property type="molecule type" value="Genomic_DNA"/>
</dbReference>
<feature type="region of interest" description="Disordered" evidence="1">
    <location>
        <begin position="28"/>
        <end position="66"/>
    </location>
</feature>
<evidence type="ECO:0000256" key="1">
    <source>
        <dbReference type="SAM" id="MobiDB-lite"/>
    </source>
</evidence>
<gene>
    <name evidence="3" type="ORF">AKJ09_01593</name>
</gene>
<dbReference type="AlphaFoldDB" id="A0A0K1PP82"/>
<keyword evidence="4" id="KW-1185">Reference proteome</keyword>
<name>A0A0K1PP82_9BACT</name>
<sequence>MRATLLVCCGSLALGATVSVVACATAATEPSTTPAPQPDSGEVALEPTDGGQNEAAADSDADAAPVAVGPTCSDAGWCTTSLPDDGLVLKDVWAIGSRAFAIAYSKVLGAKVLEWVAAESSWKYIDDGTQNEALPRYVGRIWAPNENEIYYGVDPGYIYHGTRSTSPATTWSWARQALKDNSHADYVDPKDGYPYYNALDPNYAGSGVNYPTLGVWGTSADDVYAWFTNTVYHLTKVGGAAQWVPEYTADDPSAANEHMYFLAAAGTGPDDVWFSGTRTRSPSSASCALLVRKTAGSYQRIADGVLTSDWAYCAASAGYLLIGGTQGWLTDIHTPSADRVIGLKGARDIINVSVTDSGYSATVTSAPNKIANSSVRFNSLWAASGSIWLSGLGIILRTPDDVLDGGAFQISTVAMAGEPLSRQIYQVRGTSDSNIWAIGDRNALHKTTP</sequence>
<accession>A0A0K1PP82</accession>
<dbReference type="Proteomes" id="UP000064967">
    <property type="component" value="Chromosome"/>
</dbReference>
<dbReference type="STRING" id="1391654.AKJ09_01593"/>
<evidence type="ECO:0008006" key="5">
    <source>
        <dbReference type="Google" id="ProtNLM"/>
    </source>
</evidence>
<dbReference type="PROSITE" id="PS51257">
    <property type="entry name" value="PROKAR_LIPOPROTEIN"/>
    <property type="match status" value="1"/>
</dbReference>
<evidence type="ECO:0000256" key="2">
    <source>
        <dbReference type="SAM" id="SignalP"/>
    </source>
</evidence>
<dbReference type="RefSeq" id="WP_169927339.1">
    <property type="nucleotide sequence ID" value="NZ_CP012333.1"/>
</dbReference>
<reference evidence="3 4" key="1">
    <citation type="submission" date="2015-08" db="EMBL/GenBank/DDBJ databases">
        <authorList>
            <person name="Babu N.S."/>
            <person name="Beckwith C.J."/>
            <person name="Beseler K.G."/>
            <person name="Brison A."/>
            <person name="Carone J.V."/>
            <person name="Caskin T.P."/>
            <person name="Diamond M."/>
            <person name="Durham M.E."/>
            <person name="Foxe J.M."/>
            <person name="Go M."/>
            <person name="Henderson B.A."/>
            <person name="Jones I.B."/>
            <person name="McGettigan J.A."/>
            <person name="Micheletti S.J."/>
            <person name="Nasrallah M.E."/>
            <person name="Ortiz D."/>
            <person name="Piller C.R."/>
            <person name="Privatt S.R."/>
            <person name="Schneider S.L."/>
            <person name="Sharp S."/>
            <person name="Smith T.C."/>
            <person name="Stanton J.D."/>
            <person name="Ullery H.E."/>
            <person name="Wilson R.J."/>
            <person name="Serrano M.G."/>
            <person name="Buck G."/>
            <person name="Lee V."/>
            <person name="Wang Y."/>
            <person name="Carvalho R."/>
            <person name="Voegtly L."/>
            <person name="Shi R."/>
            <person name="Duckworth R."/>
            <person name="Johnson A."/>
            <person name="Loviza R."/>
            <person name="Walstead R."/>
            <person name="Shah Z."/>
            <person name="Kiflezghi M."/>
            <person name="Wade K."/>
            <person name="Ball S.L."/>
            <person name="Bradley K.W."/>
            <person name="Asai D.J."/>
            <person name="Bowman C.A."/>
            <person name="Russell D.A."/>
            <person name="Pope W.H."/>
            <person name="Jacobs-Sera D."/>
            <person name="Hendrix R.W."/>
            <person name="Hatfull G.F."/>
        </authorList>
    </citation>
    <scope>NUCLEOTIDE SEQUENCE [LARGE SCALE GENOMIC DNA]</scope>
    <source>
        <strain evidence="3 4">DSM 27648</strain>
    </source>
</reference>
<dbReference type="KEGG" id="llu:AKJ09_01593"/>
<evidence type="ECO:0000313" key="3">
    <source>
        <dbReference type="EMBL" id="AKU94929.1"/>
    </source>
</evidence>
<feature type="signal peptide" evidence="2">
    <location>
        <begin position="1"/>
        <end position="24"/>
    </location>
</feature>
<protein>
    <recommendedName>
        <fullName evidence="5">Type IV fimbrial biogenesis protein PilY1</fullName>
    </recommendedName>
</protein>
<evidence type="ECO:0000313" key="4">
    <source>
        <dbReference type="Proteomes" id="UP000064967"/>
    </source>
</evidence>
<keyword evidence="2" id="KW-0732">Signal</keyword>
<proteinExistence type="predicted"/>
<organism evidence="3 4">
    <name type="scientific">Labilithrix luteola</name>
    <dbReference type="NCBI Taxonomy" id="1391654"/>
    <lineage>
        <taxon>Bacteria</taxon>
        <taxon>Pseudomonadati</taxon>
        <taxon>Myxococcota</taxon>
        <taxon>Polyangia</taxon>
        <taxon>Polyangiales</taxon>
        <taxon>Labilitrichaceae</taxon>
        <taxon>Labilithrix</taxon>
    </lineage>
</organism>
<feature type="compositionally biased region" description="Low complexity" evidence="1">
    <location>
        <begin position="55"/>
        <end position="64"/>
    </location>
</feature>